<accession>A0A261VQS9</accession>
<comment type="caution">
    <text evidence="2">The sequence shown here is derived from an EMBL/GenBank/DDBJ whole genome shotgun (WGS) entry which is preliminary data.</text>
</comment>
<feature type="compositionally biased region" description="Acidic residues" evidence="1">
    <location>
        <begin position="84"/>
        <end position="100"/>
    </location>
</feature>
<reference evidence="3" key="1">
    <citation type="submission" date="2017-05" db="EMBL/GenBank/DDBJ databases">
        <title>Complete and WGS of Bordetella genogroups.</title>
        <authorList>
            <person name="Spilker T."/>
            <person name="Lipuma J."/>
        </authorList>
    </citation>
    <scope>NUCLEOTIDE SEQUENCE [LARGE SCALE GENOMIC DNA]</scope>
    <source>
        <strain evidence="3">AU8256</strain>
    </source>
</reference>
<sequence length="100" mass="11007">MQRDFDLVVTILSELRDADTAAMSEAHIVTAVHASMQDAPPAPLIAHHLDILADAGLIKAALSMDGSPHEAHWRLTWKGYDALDQQDGDEDEDEDEEDDD</sequence>
<evidence type="ECO:0000256" key="1">
    <source>
        <dbReference type="SAM" id="MobiDB-lite"/>
    </source>
</evidence>
<gene>
    <name evidence="2" type="ORF">CAL24_13595</name>
</gene>
<evidence type="ECO:0008006" key="4">
    <source>
        <dbReference type="Google" id="ProtNLM"/>
    </source>
</evidence>
<feature type="region of interest" description="Disordered" evidence="1">
    <location>
        <begin position="80"/>
        <end position="100"/>
    </location>
</feature>
<dbReference type="RefSeq" id="WP_094806958.1">
    <property type="nucleotide sequence ID" value="NZ_NEVT01000006.1"/>
</dbReference>
<evidence type="ECO:0000313" key="3">
    <source>
        <dbReference type="Proteomes" id="UP000215633"/>
    </source>
</evidence>
<dbReference type="Proteomes" id="UP000215633">
    <property type="component" value="Unassembled WGS sequence"/>
</dbReference>
<organism evidence="2 3">
    <name type="scientific">Bordetella genomosp. 2</name>
    <dbReference type="NCBI Taxonomy" id="1983456"/>
    <lineage>
        <taxon>Bacteria</taxon>
        <taxon>Pseudomonadati</taxon>
        <taxon>Pseudomonadota</taxon>
        <taxon>Betaproteobacteria</taxon>
        <taxon>Burkholderiales</taxon>
        <taxon>Alcaligenaceae</taxon>
        <taxon>Bordetella</taxon>
    </lineage>
</organism>
<keyword evidence="3" id="KW-1185">Reference proteome</keyword>
<protein>
    <recommendedName>
        <fullName evidence="4">DUF2513 domain-containing protein</fullName>
    </recommendedName>
</protein>
<name>A0A261VQS9_9BORD</name>
<dbReference type="EMBL" id="NEVT01000006">
    <property type="protein sequence ID" value="OZI76197.1"/>
    <property type="molecule type" value="Genomic_DNA"/>
</dbReference>
<proteinExistence type="predicted"/>
<dbReference type="AlphaFoldDB" id="A0A261VQS9"/>
<evidence type="ECO:0000313" key="2">
    <source>
        <dbReference type="EMBL" id="OZI76197.1"/>
    </source>
</evidence>